<dbReference type="GO" id="GO:0038203">
    <property type="term" value="P:TORC2 signaling"/>
    <property type="evidence" value="ECO:0007669"/>
    <property type="project" value="TreeGrafter"/>
</dbReference>
<dbReference type="OMA" id="TRIIELW"/>
<accession>A0A137P523</accession>
<sequence length="96" mass="10955">TPQEDMWPILVVYVLPLFNGERLCESIESLNEMVRTCLRQTDLASFADSIQNDLLDTGMFNLNTKLSGVTEEKLVTRIIELWSFFLGIVLPYLEGV</sequence>
<dbReference type="PANTHER" id="PTHR32428">
    <property type="entry name" value="TARGET OF RAPAMYCIN COMPLEX 2 SUBUNIT BIT61-RELATED"/>
    <property type="match status" value="1"/>
</dbReference>
<dbReference type="AlphaFoldDB" id="A0A137P523"/>
<dbReference type="OrthoDB" id="2290221at2759"/>
<dbReference type="GO" id="GO:0031932">
    <property type="term" value="C:TORC2 complex"/>
    <property type="evidence" value="ECO:0007669"/>
    <property type="project" value="TreeGrafter"/>
</dbReference>
<reference evidence="1 2" key="1">
    <citation type="journal article" date="2015" name="Genome Biol. Evol.">
        <title>Phylogenomic analyses indicate that early fungi evolved digesting cell walls of algal ancestors of land plants.</title>
        <authorList>
            <person name="Chang Y."/>
            <person name="Wang S."/>
            <person name="Sekimoto S."/>
            <person name="Aerts A.L."/>
            <person name="Choi C."/>
            <person name="Clum A."/>
            <person name="LaButti K.M."/>
            <person name="Lindquist E.A."/>
            <person name="Yee Ngan C."/>
            <person name="Ohm R.A."/>
            <person name="Salamov A.A."/>
            <person name="Grigoriev I.V."/>
            <person name="Spatafora J.W."/>
            <person name="Berbee M.L."/>
        </authorList>
    </citation>
    <scope>NUCLEOTIDE SEQUENCE [LARGE SCALE GENOMIC DNA]</scope>
    <source>
        <strain evidence="1 2">NRRL 28638</strain>
    </source>
</reference>
<dbReference type="Proteomes" id="UP000070444">
    <property type="component" value="Unassembled WGS sequence"/>
</dbReference>
<gene>
    <name evidence="1" type="ORF">CONCODRAFT_30281</name>
</gene>
<dbReference type="STRING" id="796925.A0A137P523"/>
<feature type="non-terminal residue" evidence="1">
    <location>
        <position position="1"/>
    </location>
</feature>
<organism evidence="1 2">
    <name type="scientific">Conidiobolus coronatus (strain ATCC 28846 / CBS 209.66 / NRRL 28638)</name>
    <name type="common">Delacroixia coronata</name>
    <dbReference type="NCBI Taxonomy" id="796925"/>
    <lineage>
        <taxon>Eukaryota</taxon>
        <taxon>Fungi</taxon>
        <taxon>Fungi incertae sedis</taxon>
        <taxon>Zoopagomycota</taxon>
        <taxon>Entomophthoromycotina</taxon>
        <taxon>Entomophthoromycetes</taxon>
        <taxon>Entomophthorales</taxon>
        <taxon>Ancylistaceae</taxon>
        <taxon>Conidiobolus</taxon>
    </lineage>
</organism>
<proteinExistence type="predicted"/>
<dbReference type="Pfam" id="PF08539">
    <property type="entry name" value="HbrB"/>
    <property type="match status" value="1"/>
</dbReference>
<dbReference type="PANTHER" id="PTHR32428:SF2">
    <property type="entry name" value="TARGET OF RAPAMYCIN COMPLEX 2 SUBUNIT BIT61-RELATED"/>
    <property type="match status" value="1"/>
</dbReference>
<protein>
    <submittedName>
        <fullName evidence="1">HbrB-like protein</fullName>
    </submittedName>
</protein>
<dbReference type="InterPro" id="IPR013745">
    <property type="entry name" value="Bit61/PRR5"/>
</dbReference>
<feature type="non-terminal residue" evidence="1">
    <location>
        <position position="96"/>
    </location>
</feature>
<dbReference type="EMBL" id="KQ964512">
    <property type="protein sequence ID" value="KXN70103.1"/>
    <property type="molecule type" value="Genomic_DNA"/>
</dbReference>
<name>A0A137P523_CONC2</name>
<evidence type="ECO:0000313" key="2">
    <source>
        <dbReference type="Proteomes" id="UP000070444"/>
    </source>
</evidence>
<keyword evidence="2" id="KW-1185">Reference proteome</keyword>
<evidence type="ECO:0000313" key="1">
    <source>
        <dbReference type="EMBL" id="KXN70103.1"/>
    </source>
</evidence>